<dbReference type="InterPro" id="IPR008693">
    <property type="entry name" value="MmpS"/>
</dbReference>
<gene>
    <name evidence="9" type="ORF">Pfl04_16050</name>
</gene>
<dbReference type="RefSeq" id="WP_203981221.1">
    <property type="nucleotide sequence ID" value="NZ_BAAAQJ010000003.1"/>
</dbReference>
<dbReference type="AlphaFoldDB" id="A0A8J3PKC0"/>
<dbReference type="Proteomes" id="UP000653674">
    <property type="component" value="Unassembled WGS sequence"/>
</dbReference>
<dbReference type="GO" id="GO:0005886">
    <property type="term" value="C:plasma membrane"/>
    <property type="evidence" value="ECO:0007669"/>
    <property type="project" value="UniProtKB-SubCell"/>
</dbReference>
<proteinExistence type="inferred from homology"/>
<evidence type="ECO:0000256" key="8">
    <source>
        <dbReference type="SAM" id="SignalP"/>
    </source>
</evidence>
<feature type="signal peptide" evidence="8">
    <location>
        <begin position="1"/>
        <end position="23"/>
    </location>
</feature>
<evidence type="ECO:0000256" key="3">
    <source>
        <dbReference type="ARBA" id="ARBA00022475"/>
    </source>
</evidence>
<keyword evidence="5" id="KW-1133">Transmembrane helix</keyword>
<accession>A0A8J3PKC0</accession>
<comment type="caution">
    <text evidence="9">The sequence shown here is derived from an EMBL/GenBank/DDBJ whole genome shotgun (WGS) entry which is preliminary data.</text>
</comment>
<feature type="chain" id="PRO_5035257955" description="MmpS family membrane protein" evidence="8">
    <location>
        <begin position="24"/>
        <end position="145"/>
    </location>
</feature>
<dbReference type="PROSITE" id="PS51257">
    <property type="entry name" value="PROKAR_LIPOPROTEIN"/>
    <property type="match status" value="1"/>
</dbReference>
<keyword evidence="8" id="KW-0732">Signal</keyword>
<dbReference type="Pfam" id="PF05423">
    <property type="entry name" value="Mycobact_memb"/>
    <property type="match status" value="1"/>
</dbReference>
<evidence type="ECO:0000256" key="6">
    <source>
        <dbReference type="ARBA" id="ARBA00023136"/>
    </source>
</evidence>
<protein>
    <recommendedName>
        <fullName evidence="11">MmpS family membrane protein</fullName>
    </recommendedName>
</protein>
<keyword evidence="3" id="KW-1003">Cell membrane</keyword>
<keyword evidence="10" id="KW-1185">Reference proteome</keyword>
<comment type="similarity">
    <text evidence="2">Belongs to the MmpS family.</text>
</comment>
<comment type="subcellular location">
    <subcellularLocation>
        <location evidence="1">Cell membrane</location>
    </subcellularLocation>
</comment>
<evidence type="ECO:0000313" key="10">
    <source>
        <dbReference type="Proteomes" id="UP000653674"/>
    </source>
</evidence>
<reference evidence="9" key="1">
    <citation type="submission" date="2021-01" db="EMBL/GenBank/DDBJ databases">
        <title>Whole genome shotgun sequence of Planosporangium flavigriseum NBRC 105377.</title>
        <authorList>
            <person name="Komaki H."/>
            <person name="Tamura T."/>
        </authorList>
    </citation>
    <scope>NUCLEOTIDE SEQUENCE</scope>
    <source>
        <strain evidence="9">NBRC 105377</strain>
    </source>
</reference>
<evidence type="ECO:0008006" key="11">
    <source>
        <dbReference type="Google" id="ProtNLM"/>
    </source>
</evidence>
<sequence length="145" mass="14258">MRKLHVFGIATLAVLALGCGAGASKDDTTQGPGVDKPAASGAASNAAGSQAKKGEHAVVFEVTGDGVSKANSVTYGIGGNSSQANGTALPWKKEATSSDAFLMLSLVAQSGGSGTISCRVSVDGKVVVENSSQGQYAVVTCSHAG</sequence>
<dbReference type="Gene3D" id="2.60.40.2880">
    <property type="entry name" value="MmpS1-5, C-terminal soluble domain"/>
    <property type="match status" value="1"/>
</dbReference>
<name>A0A8J3PKC0_9ACTN</name>
<organism evidence="9 10">
    <name type="scientific">Planosporangium flavigriseum</name>
    <dbReference type="NCBI Taxonomy" id="373681"/>
    <lineage>
        <taxon>Bacteria</taxon>
        <taxon>Bacillati</taxon>
        <taxon>Actinomycetota</taxon>
        <taxon>Actinomycetes</taxon>
        <taxon>Micromonosporales</taxon>
        <taxon>Micromonosporaceae</taxon>
        <taxon>Planosporangium</taxon>
    </lineage>
</organism>
<feature type="compositionally biased region" description="Low complexity" evidence="7">
    <location>
        <begin position="36"/>
        <end position="51"/>
    </location>
</feature>
<feature type="region of interest" description="Disordered" evidence="7">
    <location>
        <begin position="25"/>
        <end position="54"/>
    </location>
</feature>
<keyword evidence="6" id="KW-0472">Membrane</keyword>
<keyword evidence="4" id="KW-0812">Transmembrane</keyword>
<evidence type="ECO:0000256" key="4">
    <source>
        <dbReference type="ARBA" id="ARBA00022692"/>
    </source>
</evidence>
<dbReference type="EMBL" id="BONU01000007">
    <property type="protein sequence ID" value="GIG73201.1"/>
    <property type="molecule type" value="Genomic_DNA"/>
</dbReference>
<evidence type="ECO:0000256" key="1">
    <source>
        <dbReference type="ARBA" id="ARBA00004236"/>
    </source>
</evidence>
<evidence type="ECO:0000256" key="7">
    <source>
        <dbReference type="SAM" id="MobiDB-lite"/>
    </source>
</evidence>
<dbReference type="InterPro" id="IPR038468">
    <property type="entry name" value="MmpS_C"/>
</dbReference>
<evidence type="ECO:0000313" key="9">
    <source>
        <dbReference type="EMBL" id="GIG73201.1"/>
    </source>
</evidence>
<evidence type="ECO:0000256" key="2">
    <source>
        <dbReference type="ARBA" id="ARBA00007531"/>
    </source>
</evidence>
<evidence type="ECO:0000256" key="5">
    <source>
        <dbReference type="ARBA" id="ARBA00022989"/>
    </source>
</evidence>